<evidence type="ECO:0000313" key="4">
    <source>
        <dbReference type="EMBL" id="MFC3679653.1"/>
    </source>
</evidence>
<evidence type="ECO:0000256" key="3">
    <source>
        <dbReference type="ARBA" id="ARBA00022898"/>
    </source>
</evidence>
<reference evidence="5" key="1">
    <citation type="journal article" date="2019" name="Int. J. Syst. Evol. Microbiol.">
        <title>The Global Catalogue of Microorganisms (GCM) 10K type strain sequencing project: providing services to taxonomists for standard genome sequencing and annotation.</title>
        <authorList>
            <consortium name="The Broad Institute Genomics Platform"/>
            <consortium name="The Broad Institute Genome Sequencing Center for Infectious Disease"/>
            <person name="Wu L."/>
            <person name="Ma J."/>
        </authorList>
    </citation>
    <scope>NUCLEOTIDE SEQUENCE [LARGE SCALE GENOMIC DNA]</scope>
    <source>
        <strain evidence="5">KCTC 42424</strain>
    </source>
</reference>
<organism evidence="4 5">
    <name type="scientific">Bacterioplanoides pacificum</name>
    <dbReference type="NCBI Taxonomy" id="1171596"/>
    <lineage>
        <taxon>Bacteria</taxon>
        <taxon>Pseudomonadati</taxon>
        <taxon>Pseudomonadota</taxon>
        <taxon>Gammaproteobacteria</taxon>
        <taxon>Oceanospirillales</taxon>
        <taxon>Oceanospirillaceae</taxon>
        <taxon>Bacterioplanoides</taxon>
    </lineage>
</organism>
<dbReference type="InterPro" id="IPR027278">
    <property type="entry name" value="ACCD_DCysDesulf"/>
</dbReference>
<dbReference type="EMBL" id="JBHRYB010000005">
    <property type="protein sequence ID" value="MFC3679653.1"/>
    <property type="molecule type" value="Genomic_DNA"/>
</dbReference>
<sequence length="287" mass="31914">MTLDELLQAEIPRQPVADLGHTDILRLDQLHPLISGNKAFKLSGHLAAAEHQPELALLSFGGPFSNHLHALAAAGKLLKRRTIGVVRGYAEVALTPTLADCRDWGMELVFADKQSYARRYEPDYQQQLARRYQALVIPEGGGGDAGELGCERLARHCLGYQQVWLAAGSGTTAQGMIKALRGSNTEVVAVNVVADQGELRRRWQQQLAADNWRLLENYHLGGFAKCPAELRQLIRHYDQQQLPLDPVYTAKLVWAYRQQSLNDPALSQQRVLLIHSGGLQGRRGYQL</sequence>
<keyword evidence="5" id="KW-1185">Reference proteome</keyword>
<dbReference type="PANTHER" id="PTHR43780">
    <property type="entry name" value="1-AMINOCYCLOPROPANE-1-CARBOXYLATE DEAMINASE-RELATED"/>
    <property type="match status" value="1"/>
</dbReference>
<keyword evidence="3" id="KW-0663">Pyridoxal phosphate</keyword>
<comment type="cofactor">
    <cofactor evidence="1">
        <name>pyridoxal 5'-phosphate</name>
        <dbReference type="ChEBI" id="CHEBI:597326"/>
    </cofactor>
</comment>
<dbReference type="Proteomes" id="UP001595722">
    <property type="component" value="Unassembled WGS sequence"/>
</dbReference>
<evidence type="ECO:0000313" key="5">
    <source>
        <dbReference type="Proteomes" id="UP001595722"/>
    </source>
</evidence>
<gene>
    <name evidence="4" type="ORF">ACFOMG_05940</name>
</gene>
<dbReference type="Gene3D" id="3.40.50.1100">
    <property type="match status" value="2"/>
</dbReference>
<dbReference type="InterPro" id="IPR036052">
    <property type="entry name" value="TrpB-like_PALP_sf"/>
</dbReference>
<evidence type="ECO:0000256" key="1">
    <source>
        <dbReference type="ARBA" id="ARBA00001933"/>
    </source>
</evidence>
<dbReference type="PIRSF" id="PIRSF006278">
    <property type="entry name" value="ACCD_DCysDesulf"/>
    <property type="match status" value="1"/>
</dbReference>
<dbReference type="RefSeq" id="WP_376865400.1">
    <property type="nucleotide sequence ID" value="NZ_JBHRYB010000005.1"/>
</dbReference>
<proteinExistence type="inferred from homology"/>
<accession>A0ABV7VQ59</accession>
<comment type="similarity">
    <text evidence="2">Belongs to the ACC deaminase/D-cysteine desulfhydrase family.</text>
</comment>
<dbReference type="SUPFAM" id="SSF53686">
    <property type="entry name" value="Tryptophan synthase beta subunit-like PLP-dependent enzymes"/>
    <property type="match status" value="1"/>
</dbReference>
<dbReference type="PANTHER" id="PTHR43780:SF2">
    <property type="entry name" value="1-AMINOCYCLOPROPANE-1-CARBOXYLATE DEAMINASE-RELATED"/>
    <property type="match status" value="1"/>
</dbReference>
<evidence type="ECO:0000256" key="2">
    <source>
        <dbReference type="ARBA" id="ARBA00008639"/>
    </source>
</evidence>
<comment type="caution">
    <text evidence="4">The sequence shown here is derived from an EMBL/GenBank/DDBJ whole genome shotgun (WGS) entry which is preliminary data.</text>
</comment>
<protein>
    <submittedName>
        <fullName evidence="4">1-aminocyclopropane-1-carboxylate deaminase/D-cysteine desulfhydrase</fullName>
    </submittedName>
</protein>
<name>A0ABV7VQ59_9GAMM</name>